<dbReference type="AlphaFoldDB" id="A0A8H3PE70"/>
<keyword evidence="4" id="KW-1185">Reference proteome</keyword>
<feature type="region of interest" description="Disordered" evidence="1">
    <location>
        <begin position="168"/>
        <end position="213"/>
    </location>
</feature>
<feature type="region of interest" description="Disordered" evidence="1">
    <location>
        <begin position="38"/>
        <end position="104"/>
    </location>
</feature>
<accession>A0A8H3PE70</accession>
<reference evidence="3" key="1">
    <citation type="submission" date="2021-03" db="EMBL/GenBank/DDBJ databases">
        <authorList>
            <person name="Tagirdzhanova G."/>
        </authorList>
    </citation>
    <scope>NUCLEOTIDE SEQUENCE</scope>
</reference>
<feature type="compositionally biased region" description="Basic and acidic residues" evidence="1">
    <location>
        <begin position="368"/>
        <end position="380"/>
    </location>
</feature>
<name>A0A8H3PE70_9LECA</name>
<evidence type="ECO:0000313" key="3">
    <source>
        <dbReference type="EMBL" id="CAF9938480.1"/>
    </source>
</evidence>
<evidence type="ECO:0000313" key="4">
    <source>
        <dbReference type="Proteomes" id="UP000664534"/>
    </source>
</evidence>
<feature type="transmembrane region" description="Helical" evidence="2">
    <location>
        <begin position="300"/>
        <end position="318"/>
    </location>
</feature>
<evidence type="ECO:0000256" key="2">
    <source>
        <dbReference type="SAM" id="Phobius"/>
    </source>
</evidence>
<keyword evidence="2" id="KW-1133">Transmembrane helix</keyword>
<feature type="compositionally biased region" description="Polar residues" evidence="1">
    <location>
        <begin position="71"/>
        <end position="104"/>
    </location>
</feature>
<dbReference type="OrthoDB" id="5348783at2759"/>
<sequence length="428" mass="46483">MPVVTLYPSHKEVVNSYMASIRLASSIRNSMDAQKAGQKAGVVGERAPVNADSYARHRPNFPPDGRRNADTAYNKTSSAHSAVDTTQSGSVPSQDRYPSSSQSMSTGIWPLVEIHASAAATNLSTLAYTSIDATIESRMRHHGNRPPPDAPMGTATLEDRAAHIPTGLKPGGLGQHHESFPPPEPPIGATQVPPGEPVSRRTGPTPIDMSQGPSDPKLYVPGGLGPACQLYATNTDIHNVTFAVCPITKRTANPDYNLTSRQRYLDDVTNSQTLAIRDTAMCEEPTGFDQRLACGQFDKYFAIAFFVLLYIIVQVWILRRKSRTQQSDEENGTATWPRLSGMSPSSPDAEVEPKPRASKVSRNSSEAKLTEKVREAHEEDQGLEEELSAKEYESTAWRSVSHRAARANAEGRVEHDAGPVAVLPSYIG</sequence>
<keyword evidence="2" id="KW-0472">Membrane</keyword>
<comment type="caution">
    <text evidence="3">The sequence shown here is derived from an EMBL/GenBank/DDBJ whole genome shotgun (WGS) entry which is preliminary data.</text>
</comment>
<evidence type="ECO:0000256" key="1">
    <source>
        <dbReference type="SAM" id="MobiDB-lite"/>
    </source>
</evidence>
<gene>
    <name evidence="3" type="ORF">IMSHALPRED_000813</name>
</gene>
<proteinExistence type="predicted"/>
<protein>
    <submittedName>
        <fullName evidence="3">Uncharacterized protein</fullName>
    </submittedName>
</protein>
<feature type="region of interest" description="Disordered" evidence="1">
    <location>
        <begin position="323"/>
        <end position="395"/>
    </location>
</feature>
<keyword evidence="2" id="KW-0812">Transmembrane</keyword>
<dbReference type="EMBL" id="CAJPDT010000109">
    <property type="protein sequence ID" value="CAF9938480.1"/>
    <property type="molecule type" value="Genomic_DNA"/>
</dbReference>
<organism evidence="3 4">
    <name type="scientific">Imshaugia aleurites</name>
    <dbReference type="NCBI Taxonomy" id="172621"/>
    <lineage>
        <taxon>Eukaryota</taxon>
        <taxon>Fungi</taxon>
        <taxon>Dikarya</taxon>
        <taxon>Ascomycota</taxon>
        <taxon>Pezizomycotina</taxon>
        <taxon>Lecanoromycetes</taxon>
        <taxon>OSLEUM clade</taxon>
        <taxon>Lecanoromycetidae</taxon>
        <taxon>Lecanorales</taxon>
        <taxon>Lecanorineae</taxon>
        <taxon>Parmeliaceae</taxon>
        <taxon>Imshaugia</taxon>
    </lineage>
</organism>
<dbReference type="Proteomes" id="UP000664534">
    <property type="component" value="Unassembled WGS sequence"/>
</dbReference>